<keyword evidence="2" id="KW-1185">Reference proteome</keyword>
<dbReference type="EMBL" id="OY731403">
    <property type="protein sequence ID" value="CAJ1965262.1"/>
    <property type="molecule type" value="Genomic_DNA"/>
</dbReference>
<reference evidence="1" key="1">
    <citation type="submission" date="2023-10" db="EMBL/GenBank/DDBJ databases">
        <authorList>
            <person name="Domelevo Entfellner J.-B."/>
        </authorList>
    </citation>
    <scope>NUCLEOTIDE SEQUENCE</scope>
</reference>
<accession>A0AA86TGB0</accession>
<dbReference type="Proteomes" id="UP001189624">
    <property type="component" value="Chromosome 6"/>
</dbReference>
<dbReference type="Gramene" id="rna-AYBTSS11_LOCUS20747">
    <property type="protein sequence ID" value="CAJ1965262.1"/>
    <property type="gene ID" value="gene-AYBTSS11_LOCUS20747"/>
</dbReference>
<name>A0AA86TGB0_9FABA</name>
<proteinExistence type="predicted"/>
<evidence type="ECO:0000313" key="1">
    <source>
        <dbReference type="EMBL" id="CAJ1965262.1"/>
    </source>
</evidence>
<feature type="non-terminal residue" evidence="1">
    <location>
        <position position="82"/>
    </location>
</feature>
<feature type="non-terminal residue" evidence="1">
    <location>
        <position position="1"/>
    </location>
</feature>
<evidence type="ECO:0000313" key="2">
    <source>
        <dbReference type="Proteomes" id="UP001189624"/>
    </source>
</evidence>
<protein>
    <submittedName>
        <fullName evidence="1">Uncharacterized protein</fullName>
    </submittedName>
</protein>
<organism evidence="1 2">
    <name type="scientific">Sphenostylis stenocarpa</name>
    <dbReference type="NCBI Taxonomy" id="92480"/>
    <lineage>
        <taxon>Eukaryota</taxon>
        <taxon>Viridiplantae</taxon>
        <taxon>Streptophyta</taxon>
        <taxon>Embryophyta</taxon>
        <taxon>Tracheophyta</taxon>
        <taxon>Spermatophyta</taxon>
        <taxon>Magnoliopsida</taxon>
        <taxon>eudicotyledons</taxon>
        <taxon>Gunneridae</taxon>
        <taxon>Pentapetalae</taxon>
        <taxon>rosids</taxon>
        <taxon>fabids</taxon>
        <taxon>Fabales</taxon>
        <taxon>Fabaceae</taxon>
        <taxon>Papilionoideae</taxon>
        <taxon>50 kb inversion clade</taxon>
        <taxon>NPAAA clade</taxon>
        <taxon>indigoferoid/millettioid clade</taxon>
        <taxon>Phaseoleae</taxon>
        <taxon>Sphenostylis</taxon>
    </lineage>
</organism>
<gene>
    <name evidence="1" type="ORF">AYBTSS11_LOCUS20747</name>
</gene>
<dbReference type="AlphaFoldDB" id="A0AA86TGB0"/>
<sequence>VGQDLGSTIMLLQCTAWGSTSNENNSTRPRKEKRLIYILNDSNDTKHCAGINCLSFLMSVTFDRSDYLFTRSHDDIIKRWLL</sequence>